<dbReference type="CDD" id="cd10789">
    <property type="entry name" value="GH38N_AMII_ER_cytosolic"/>
    <property type="match status" value="1"/>
</dbReference>
<dbReference type="PANTHER" id="PTHR46017">
    <property type="entry name" value="ALPHA-MANNOSIDASE 2C1"/>
    <property type="match status" value="1"/>
</dbReference>
<dbReference type="SUPFAM" id="SSF74650">
    <property type="entry name" value="Galactose mutarotase-like"/>
    <property type="match status" value="1"/>
</dbReference>
<gene>
    <name evidence="6" type="ORF">TQ39_12230</name>
</gene>
<evidence type="ECO:0000313" key="6">
    <source>
        <dbReference type="EMBL" id="KJF39502.1"/>
    </source>
</evidence>
<dbReference type="FunFam" id="3.20.110.10:FF:000002">
    <property type="entry name" value="alpha-mannosidase 2C1 isoform X1"/>
    <property type="match status" value="1"/>
</dbReference>
<dbReference type="Pfam" id="PF17677">
    <property type="entry name" value="Glyco_hydro38C2"/>
    <property type="match status" value="1"/>
</dbReference>
<dbReference type="GO" id="GO:0006013">
    <property type="term" value="P:mannose metabolic process"/>
    <property type="evidence" value="ECO:0007669"/>
    <property type="project" value="InterPro"/>
</dbReference>
<sequence>MLNPQQNKKLLQKLSHCLEVFEPYLFEPQGKLDYRMFETREHLRAVPPDECFHAPVPHWGGPWQTCWFKGRYQPSEQLAGRALYLMPRVGGYEAMLWVDGMPKGTFATKIVVTRHGNHYCDMLCAQADPARSMDVALEFYAGHPVPGRAPFEPDGPLGGEDAEAFSFQAQDILICTKNQLVADFLFDLRVLLQLAEMLDENSFRRAGVLNTLAQVHRTLYLSPQAVDRETWLESLRAARAVMAPALACRNGDSAPRAALLGHSHMDTAWLWPTAETVRKNARTIANQLSLMEQYPEYRFLQSASCHTAWMQREYPALFERMREAVAQGRYEMNGAVWVECDCNLVGGEALIRQFLWGQRYTRDTFGVLSDCFWLPDTFGYSAAIPQIMRGFGVKYFLTTKLAWNDTNTFPYETFTWRGIDGTDVLAHFFVMDTWPDPKGLLERVNGVGYRDCLHNKQISHQRLIAFGYGDGGGGPQFEMIETARRLADLEGCPRVRYSSASKFMQSLEAEGREFPEYRGELYLELHRGTLTGKQQIKKNNRMAETALHDLELVTVLAAVHSGAPACGAACRPLWETLLVNQFHDILPGSCIPEAHDESLRQTTALLEEAGRRLDAKLRPEQMGGVLNPLGFARTDTVYLPVNTAMHAPGLRTQLVELRGGARVLAVAGLRQQPFSFTPLSLCAGADEASSLFHACGNRLETPFALVRFSPGGAISSFVDRRTGRELCAGLPLNTFLSAEDVPAAWDGWDVDADCMEKLRPDGVLQSRMVAADGPVEYRVRCTWTVCGGSVVRQDIIFHADSPLVEFDTELEWHGKHRLLKAAFDTTVQAPAARQEIQFGCIQRPTTRNDSLEQAKFEVCCHKYADLSEPSYGVALLNDCKYGVSVEGGRIALSLAKGGMRPDPRGDEGVYTFRYAFLPHTGGFCAQSVVRPAYAFQYAALPASGEGLSSEPLVRVDAANVMPETVKPCEDGGHAFILRLYECEGSYARTRLSLAPGCSGAQLCDMLEQPFAPCPADLEFRPFEIKTLRITYTDREDTP</sequence>
<dbReference type="Proteomes" id="UP000032483">
    <property type="component" value="Unassembled WGS sequence"/>
</dbReference>
<organism evidence="6 7">
    <name type="scientific">Ruthenibacterium lactatiformans</name>
    <dbReference type="NCBI Taxonomy" id="1550024"/>
    <lineage>
        <taxon>Bacteria</taxon>
        <taxon>Bacillati</taxon>
        <taxon>Bacillota</taxon>
        <taxon>Clostridia</taxon>
        <taxon>Eubacteriales</taxon>
        <taxon>Oscillospiraceae</taxon>
        <taxon>Ruthenibacterium</taxon>
    </lineage>
</organism>
<dbReference type="SUPFAM" id="SSF88688">
    <property type="entry name" value="Families 57/38 glycoside transferase middle domain"/>
    <property type="match status" value="1"/>
</dbReference>
<dbReference type="InterPro" id="IPR041147">
    <property type="entry name" value="GH38_C"/>
</dbReference>
<evidence type="ECO:0000256" key="2">
    <source>
        <dbReference type="ARBA" id="ARBA00022723"/>
    </source>
</evidence>
<dbReference type="Gene3D" id="2.70.98.30">
    <property type="entry name" value="Golgi alpha-mannosidase II, domain 4"/>
    <property type="match status" value="1"/>
</dbReference>
<dbReference type="GeneID" id="42857341"/>
<dbReference type="InterPro" id="IPR000602">
    <property type="entry name" value="Glyco_hydro_38_N"/>
</dbReference>
<comment type="similarity">
    <text evidence="1">Belongs to the glycosyl hydrolase 38 family.</text>
</comment>
<evidence type="ECO:0000259" key="5">
    <source>
        <dbReference type="SMART" id="SM00872"/>
    </source>
</evidence>
<dbReference type="PANTHER" id="PTHR46017:SF1">
    <property type="entry name" value="ALPHA-MANNOSIDASE 2C1"/>
    <property type="match status" value="1"/>
</dbReference>
<accession>A0A0D8IXU5</accession>
<dbReference type="GO" id="GO:0030246">
    <property type="term" value="F:carbohydrate binding"/>
    <property type="evidence" value="ECO:0007669"/>
    <property type="project" value="InterPro"/>
</dbReference>
<dbReference type="GO" id="GO:0009313">
    <property type="term" value="P:oligosaccharide catabolic process"/>
    <property type="evidence" value="ECO:0007669"/>
    <property type="project" value="TreeGrafter"/>
</dbReference>
<dbReference type="RefSeq" id="WP_050005703.1">
    <property type="nucleotide sequence ID" value="NZ_DAWBJP010000013.1"/>
</dbReference>
<dbReference type="InterPro" id="IPR011330">
    <property type="entry name" value="Glyco_hydro/deAcase_b/a-brl"/>
</dbReference>
<dbReference type="InterPro" id="IPR028995">
    <property type="entry name" value="Glyco_hydro_57/38_cen_sf"/>
</dbReference>
<dbReference type="Gene3D" id="1.20.1270.50">
    <property type="entry name" value="Glycoside hydrolase family 38, central domain"/>
    <property type="match status" value="1"/>
</dbReference>
<dbReference type="Gene3D" id="3.20.110.10">
    <property type="entry name" value="Glycoside hydrolase 38, N terminal domain"/>
    <property type="match status" value="1"/>
</dbReference>
<dbReference type="EMBL" id="JXXK01000017">
    <property type="protein sequence ID" value="KJF39502.1"/>
    <property type="molecule type" value="Genomic_DNA"/>
</dbReference>
<keyword evidence="2" id="KW-0479">Metal-binding</keyword>
<dbReference type="SMART" id="SM00872">
    <property type="entry name" value="Alpha-mann_mid"/>
    <property type="match status" value="1"/>
</dbReference>
<proteinExistence type="inferred from homology"/>
<dbReference type="InterPro" id="IPR037094">
    <property type="entry name" value="Glyco_hydro_38_cen_sf"/>
</dbReference>
<dbReference type="InterPro" id="IPR011013">
    <property type="entry name" value="Gal_mutarotase_sf_dom"/>
</dbReference>
<dbReference type="GO" id="GO:0004559">
    <property type="term" value="F:alpha-mannosidase activity"/>
    <property type="evidence" value="ECO:0007669"/>
    <property type="project" value="InterPro"/>
</dbReference>
<evidence type="ECO:0000256" key="3">
    <source>
        <dbReference type="ARBA" id="ARBA00022801"/>
    </source>
</evidence>
<feature type="domain" description="Glycoside hydrolase family 38 central" evidence="5">
    <location>
        <begin position="524"/>
        <end position="602"/>
    </location>
</feature>
<dbReference type="InterPro" id="IPR011682">
    <property type="entry name" value="Glyco_hydro_38_C"/>
</dbReference>
<keyword evidence="4" id="KW-0326">Glycosidase</keyword>
<keyword evidence="3" id="KW-0378">Hydrolase</keyword>
<dbReference type="SUPFAM" id="SSF88713">
    <property type="entry name" value="Glycoside hydrolase/deacetylase"/>
    <property type="match status" value="1"/>
</dbReference>
<dbReference type="Pfam" id="PF01074">
    <property type="entry name" value="Glyco_hydro_38N"/>
    <property type="match status" value="1"/>
</dbReference>
<keyword evidence="7" id="KW-1185">Reference proteome</keyword>
<protein>
    <recommendedName>
        <fullName evidence="5">Glycoside hydrolase family 38 central domain-containing protein</fullName>
    </recommendedName>
</protein>
<dbReference type="AlphaFoldDB" id="A0A0D8IXU5"/>
<name>A0A0D8IXU5_9FIRM</name>
<dbReference type="PATRIC" id="fig|1550024.3.peg.2787"/>
<comment type="caution">
    <text evidence="6">The sequence shown here is derived from an EMBL/GenBank/DDBJ whole genome shotgun (WGS) entry which is preliminary data.</text>
</comment>
<reference evidence="6" key="1">
    <citation type="submission" date="2015-02" db="EMBL/GenBank/DDBJ databases">
        <title>A novel member of the family Ruminococcaceae isolated from human feces.</title>
        <authorList>
            <person name="Shkoporov A.N."/>
            <person name="Chaplin A.V."/>
            <person name="Motuzova O.V."/>
            <person name="Kafarskaia L.I."/>
            <person name="Khokhlova E.V."/>
            <person name="Efimov B.A."/>
        </authorList>
    </citation>
    <scope>NUCLEOTIDE SEQUENCE [LARGE SCALE GENOMIC DNA]</scope>
    <source>
        <strain evidence="6">585-1</strain>
    </source>
</reference>
<dbReference type="InterPro" id="IPR027291">
    <property type="entry name" value="Glyco_hydro_38_N_sf"/>
</dbReference>
<dbReference type="Pfam" id="PF07748">
    <property type="entry name" value="Glyco_hydro_38C"/>
    <property type="match status" value="1"/>
</dbReference>
<evidence type="ECO:0000256" key="4">
    <source>
        <dbReference type="ARBA" id="ARBA00023295"/>
    </source>
</evidence>
<evidence type="ECO:0000313" key="7">
    <source>
        <dbReference type="Proteomes" id="UP000032483"/>
    </source>
</evidence>
<dbReference type="GO" id="GO:0046872">
    <property type="term" value="F:metal ion binding"/>
    <property type="evidence" value="ECO:0007669"/>
    <property type="project" value="UniProtKB-KW"/>
</dbReference>
<evidence type="ECO:0000256" key="1">
    <source>
        <dbReference type="ARBA" id="ARBA00009792"/>
    </source>
</evidence>
<dbReference type="InterPro" id="IPR015341">
    <property type="entry name" value="Glyco_hydro_38_cen"/>
</dbReference>
<dbReference type="Pfam" id="PF09261">
    <property type="entry name" value="Alpha-mann_mid"/>
    <property type="match status" value="1"/>
</dbReference>